<feature type="compositionally biased region" description="Low complexity" evidence="1">
    <location>
        <begin position="135"/>
        <end position="147"/>
    </location>
</feature>
<feature type="compositionally biased region" description="Low complexity" evidence="1">
    <location>
        <begin position="694"/>
        <end position="703"/>
    </location>
</feature>
<evidence type="ECO:0000313" key="4">
    <source>
        <dbReference type="EMBL" id="KAG0288376.1"/>
    </source>
</evidence>
<evidence type="ECO:0000256" key="2">
    <source>
        <dbReference type="SAM" id="Phobius"/>
    </source>
</evidence>
<protein>
    <submittedName>
        <fullName evidence="4">Uncharacterized protein</fullName>
    </submittedName>
</protein>
<keyword evidence="2" id="KW-0812">Transmembrane</keyword>
<keyword evidence="2" id="KW-1133">Transmembrane helix</keyword>
<feature type="compositionally biased region" description="Polar residues" evidence="1">
    <location>
        <begin position="149"/>
        <end position="160"/>
    </location>
</feature>
<dbReference type="Proteomes" id="UP001194696">
    <property type="component" value="Unassembled WGS sequence"/>
</dbReference>
<keyword evidence="2" id="KW-0472">Membrane</keyword>
<gene>
    <name evidence="4" type="ORF">BGZ96_007851</name>
</gene>
<feature type="chain" id="PRO_5045358103" evidence="3">
    <location>
        <begin position="31"/>
        <end position="915"/>
    </location>
</feature>
<accession>A0ABQ7JZJ2</accession>
<feature type="compositionally biased region" description="Acidic residues" evidence="1">
    <location>
        <begin position="709"/>
        <end position="724"/>
    </location>
</feature>
<feature type="compositionally biased region" description="Low complexity" evidence="1">
    <location>
        <begin position="883"/>
        <end position="896"/>
    </location>
</feature>
<keyword evidence="3" id="KW-0732">Signal</keyword>
<proteinExistence type="predicted"/>
<keyword evidence="5" id="KW-1185">Reference proteome</keyword>
<feature type="compositionally biased region" description="Low complexity" evidence="1">
    <location>
        <begin position="636"/>
        <end position="653"/>
    </location>
</feature>
<feature type="compositionally biased region" description="Low complexity" evidence="1">
    <location>
        <begin position="521"/>
        <end position="587"/>
    </location>
</feature>
<evidence type="ECO:0000256" key="3">
    <source>
        <dbReference type="SAM" id="SignalP"/>
    </source>
</evidence>
<feature type="compositionally biased region" description="Low complexity" evidence="1">
    <location>
        <begin position="853"/>
        <end position="866"/>
    </location>
</feature>
<evidence type="ECO:0000256" key="1">
    <source>
        <dbReference type="SAM" id="MobiDB-lite"/>
    </source>
</evidence>
<dbReference type="CDD" id="cd12087">
    <property type="entry name" value="TM_EGFR-like"/>
    <property type="match status" value="1"/>
</dbReference>
<reference evidence="4 5" key="1">
    <citation type="journal article" date="2020" name="Fungal Divers.">
        <title>Resolving the Mortierellaceae phylogeny through synthesis of multi-gene phylogenetics and phylogenomics.</title>
        <authorList>
            <person name="Vandepol N."/>
            <person name="Liber J."/>
            <person name="Desiro A."/>
            <person name="Na H."/>
            <person name="Kennedy M."/>
            <person name="Barry K."/>
            <person name="Grigoriev I.V."/>
            <person name="Miller A.N."/>
            <person name="O'Donnell K."/>
            <person name="Stajich J.E."/>
            <person name="Bonito G."/>
        </authorList>
    </citation>
    <scope>NUCLEOTIDE SEQUENCE [LARGE SCALE GENOMIC DNA]</scope>
    <source>
        <strain evidence="4 5">AD045</strain>
    </source>
</reference>
<evidence type="ECO:0000313" key="5">
    <source>
        <dbReference type="Proteomes" id="UP001194696"/>
    </source>
</evidence>
<comment type="caution">
    <text evidence="4">The sequence shown here is derived from an EMBL/GenBank/DDBJ whole genome shotgun (WGS) entry which is preliminary data.</text>
</comment>
<feature type="compositionally biased region" description="Low complexity" evidence="1">
    <location>
        <begin position="465"/>
        <end position="474"/>
    </location>
</feature>
<feature type="compositionally biased region" description="Polar residues" evidence="1">
    <location>
        <begin position="382"/>
        <end position="412"/>
    </location>
</feature>
<feature type="compositionally biased region" description="Low complexity" evidence="1">
    <location>
        <begin position="425"/>
        <end position="434"/>
    </location>
</feature>
<feature type="compositionally biased region" description="Low complexity" evidence="1">
    <location>
        <begin position="749"/>
        <end position="766"/>
    </location>
</feature>
<feature type="compositionally biased region" description="Polar residues" evidence="1">
    <location>
        <begin position="260"/>
        <end position="281"/>
    </location>
</feature>
<feature type="compositionally biased region" description="Polar residues" evidence="1">
    <location>
        <begin position="482"/>
        <end position="504"/>
    </location>
</feature>
<feature type="transmembrane region" description="Helical" evidence="2">
    <location>
        <begin position="175"/>
        <end position="196"/>
    </location>
</feature>
<sequence length="915" mass="98302">MHFFASNKQLATVAMLATMSALSWTNTASANIEFIKTQLPSVKPGDQMTLNWNIIATPPAGTAINTAPFTLHLRALSGQRYLIRSNVAQDLLTLRVTVPTEATGGLHSYLCDYSGNEKGISTGQFNISGAIVTPTTTTRAPTSTEASVTLPSSSVTPGDSNSEKKEEAGGLSSGALAGIIGGVVAFFLLIAAIFFFRHRRLVRERNEHTRLDDTKESIHEVKSSVMARSGPPPSGHPGHGHGHDGEMVPIPLGGGGPRSNEFQRNQSNEYGSPRSQHQMQHLGSPGGPNGHNNGRNPFETPEDSMMKGPPGGGPMSPARSLSPRDQHQPYMPPQLNQGPPPRQQQPPYGMSDNHPGMQQRSQSPFQQSNRDSFESELESAYDPNQQARMMQNGQNNNYHGSNGPVQRNNSNAMMHGGGGGPLQHSSSSRSLNSNGPLQNMSPGSPHRQHQQQQQGNPFQDRDLMAAAAGGVATAHAHHGGTNSPSMAHRQLSNQIQTHATSPPRGQSPMLRAIEMQPLDVQQHQYEQQQRALQRQQQQKMQQQQQQQQPLSPVQPLQVQHQAVLPQAAVATTSSAPAPAPGAHPFNPTLYDDKTEVDDDGVPVYNGYRDTIFGAYVHTPGDDDDDESGSDDDRRTPVPAVPASAAATQTQAQQKQKDDALATATGGATIERKKSVKFTGVPASGPIVVPGTTAQQQQKKPQQQMYHSGDDEDEDEDYEDADDEDIKLRLMETEVPSPSSAHSRPAMINTSSPTAASRTAAGGSALSPIRSPTQAYNTSSSQHQPSQQSPVHTGSPSRGYVAPPPPPSSTSQSDNFFDDVLAAVDNKSSQPQYQAPYVKPAMAPHHVEQAVFGAPSPRIAPAAASSSNGHPSPPSRSGARPIHQQQQHQNQQQQQRQQQKHGADDEEAAFYESSLL</sequence>
<feature type="region of interest" description="Disordered" evidence="1">
    <location>
        <begin position="614"/>
        <end position="915"/>
    </location>
</feature>
<feature type="compositionally biased region" description="Low complexity" evidence="1">
    <location>
        <begin position="778"/>
        <end position="800"/>
    </location>
</feature>
<feature type="compositionally biased region" description="Polar residues" evidence="1">
    <location>
        <begin position="356"/>
        <end position="370"/>
    </location>
</feature>
<name>A0ABQ7JZJ2_9FUNG</name>
<feature type="region of interest" description="Disordered" evidence="1">
    <location>
        <begin position="135"/>
        <end position="168"/>
    </location>
</feature>
<feature type="region of interest" description="Disordered" evidence="1">
    <location>
        <begin position="223"/>
        <end position="507"/>
    </location>
</feature>
<feature type="region of interest" description="Disordered" evidence="1">
    <location>
        <begin position="521"/>
        <end position="602"/>
    </location>
</feature>
<feature type="signal peptide" evidence="3">
    <location>
        <begin position="1"/>
        <end position="30"/>
    </location>
</feature>
<organism evidence="4 5">
    <name type="scientific">Linnemannia gamsii</name>
    <dbReference type="NCBI Taxonomy" id="64522"/>
    <lineage>
        <taxon>Eukaryota</taxon>
        <taxon>Fungi</taxon>
        <taxon>Fungi incertae sedis</taxon>
        <taxon>Mucoromycota</taxon>
        <taxon>Mortierellomycotina</taxon>
        <taxon>Mortierellomycetes</taxon>
        <taxon>Mortierellales</taxon>
        <taxon>Mortierellaceae</taxon>
        <taxon>Linnemannia</taxon>
    </lineage>
</organism>
<dbReference type="EMBL" id="JAAAIM010000415">
    <property type="protein sequence ID" value="KAG0288376.1"/>
    <property type="molecule type" value="Genomic_DNA"/>
</dbReference>